<dbReference type="InterPro" id="IPR000092">
    <property type="entry name" value="Polyprenyl_synt"/>
</dbReference>
<reference evidence="2 3" key="1">
    <citation type="submission" date="2019-05" db="EMBL/GenBank/DDBJ databases">
        <title>Streptomyces sp. NEAU-C151, a novel actinomycete isolated from soil.</title>
        <authorList>
            <person name="Han L."/>
            <person name="Jiang H."/>
        </authorList>
    </citation>
    <scope>NUCLEOTIDE SEQUENCE [LARGE SCALE GENOMIC DNA]</scope>
    <source>
        <strain evidence="2 3">NEAU-C151</strain>
    </source>
</reference>
<gene>
    <name evidence="2" type="ORF">FE633_08605</name>
</gene>
<keyword evidence="1" id="KW-0808">Transferase</keyword>
<proteinExistence type="inferred from homology"/>
<sequence length="357" mass="39181">MAGNRSGYSAIRNDQIVTRTSRHKGDKVNSTSYLDLYETFSVDIETEMEGGIERLGPSYDAVKNAMAELLRHQKFKYPLQVLPLLVHGVETGNPKPAVPLSAIHVLWWTSACYLDDLADGQGAGTSRALGENEALLAAVISGNALPLHIIQSQPVPESVHNALTAELVKCWIAGTEGQLSDLRGDARGATRNSVVTTYRGKSGAPFGMITAMGAILAGAESERIELWREFGYVFGVLWQMFNDQEDILSGRNEDLRNGTVTFLLACAIEQACMHSSPHSSEELLDLHSASRKCEQARSELATALLAPSVLHRFQEDLDRFREDALRILGKLGGDENFLPVLRRLVEESAELLLHRAD</sequence>
<dbReference type="EMBL" id="VBZC01000007">
    <property type="protein sequence ID" value="TLS46729.1"/>
    <property type="molecule type" value="Genomic_DNA"/>
</dbReference>
<keyword evidence="3" id="KW-1185">Reference proteome</keyword>
<evidence type="ECO:0000313" key="2">
    <source>
        <dbReference type="EMBL" id="TLS46729.1"/>
    </source>
</evidence>
<accession>A0A5R9FVN9</accession>
<dbReference type="SUPFAM" id="SSF48576">
    <property type="entry name" value="Terpenoid synthases"/>
    <property type="match status" value="1"/>
</dbReference>
<comment type="similarity">
    <text evidence="1">Belongs to the FPP/GGPP synthase family.</text>
</comment>
<name>A0A5R9FVN9_9ACTN</name>
<dbReference type="Proteomes" id="UP000305906">
    <property type="component" value="Unassembled WGS sequence"/>
</dbReference>
<evidence type="ECO:0000313" key="3">
    <source>
        <dbReference type="Proteomes" id="UP000305906"/>
    </source>
</evidence>
<dbReference type="GO" id="GO:0004659">
    <property type="term" value="F:prenyltransferase activity"/>
    <property type="evidence" value="ECO:0007669"/>
    <property type="project" value="InterPro"/>
</dbReference>
<evidence type="ECO:0008006" key="4">
    <source>
        <dbReference type="Google" id="ProtNLM"/>
    </source>
</evidence>
<protein>
    <recommendedName>
        <fullName evidence="4">Polyprenyl synthetase family protein</fullName>
    </recommendedName>
</protein>
<comment type="caution">
    <text evidence="2">The sequence shown here is derived from an EMBL/GenBank/DDBJ whole genome shotgun (WGS) entry which is preliminary data.</text>
</comment>
<evidence type="ECO:0000256" key="1">
    <source>
        <dbReference type="RuleBase" id="RU004466"/>
    </source>
</evidence>
<dbReference type="InterPro" id="IPR008949">
    <property type="entry name" value="Isoprenoid_synthase_dom_sf"/>
</dbReference>
<dbReference type="AlphaFoldDB" id="A0A5R9FVN9"/>
<organism evidence="2 3">
    <name type="scientific">Streptomyces montanus</name>
    <dbReference type="NCBI Taxonomy" id="2580423"/>
    <lineage>
        <taxon>Bacteria</taxon>
        <taxon>Bacillati</taxon>
        <taxon>Actinomycetota</taxon>
        <taxon>Actinomycetes</taxon>
        <taxon>Kitasatosporales</taxon>
        <taxon>Streptomycetaceae</taxon>
        <taxon>Streptomyces</taxon>
    </lineage>
</organism>
<dbReference type="Gene3D" id="1.10.600.10">
    <property type="entry name" value="Farnesyl Diphosphate Synthase"/>
    <property type="match status" value="1"/>
</dbReference>
<dbReference type="GO" id="GO:0008299">
    <property type="term" value="P:isoprenoid biosynthetic process"/>
    <property type="evidence" value="ECO:0007669"/>
    <property type="project" value="InterPro"/>
</dbReference>
<dbReference type="Pfam" id="PF00348">
    <property type="entry name" value="polyprenyl_synt"/>
    <property type="match status" value="1"/>
</dbReference>